<evidence type="ECO:0000313" key="3">
    <source>
        <dbReference type="Proteomes" id="UP000050794"/>
    </source>
</evidence>
<gene>
    <name evidence="2" type="ORF">TCNE_LOCUS4610</name>
</gene>
<sequence length="81" mass="9403">GHRYKLHYDGIHYLTISNTRISDAGEIVAIAKNSEGEVMASAMLDVFQKKDFRQVKLKPTSFKTIEELQEREIGWQKLVFF</sequence>
<dbReference type="Gene3D" id="2.60.40.10">
    <property type="entry name" value="Immunoglobulins"/>
    <property type="match status" value="1"/>
</dbReference>
<accession>A0A183U7Y9</accession>
<feature type="domain" description="Immunoglobulin I-set" evidence="1">
    <location>
        <begin position="2"/>
        <end position="46"/>
    </location>
</feature>
<dbReference type="Proteomes" id="UP000050794">
    <property type="component" value="Unassembled WGS sequence"/>
</dbReference>
<keyword evidence="3" id="KW-1185">Reference proteome</keyword>
<evidence type="ECO:0000259" key="1">
    <source>
        <dbReference type="Pfam" id="PF07679"/>
    </source>
</evidence>
<organism evidence="3 4">
    <name type="scientific">Toxocara canis</name>
    <name type="common">Canine roundworm</name>
    <dbReference type="NCBI Taxonomy" id="6265"/>
    <lineage>
        <taxon>Eukaryota</taxon>
        <taxon>Metazoa</taxon>
        <taxon>Ecdysozoa</taxon>
        <taxon>Nematoda</taxon>
        <taxon>Chromadorea</taxon>
        <taxon>Rhabditida</taxon>
        <taxon>Spirurina</taxon>
        <taxon>Ascaridomorpha</taxon>
        <taxon>Ascaridoidea</taxon>
        <taxon>Toxocaridae</taxon>
        <taxon>Toxocara</taxon>
    </lineage>
</organism>
<dbReference type="WBParaSite" id="TCNE_0000460901-mRNA-1">
    <property type="protein sequence ID" value="TCNE_0000460901-mRNA-1"/>
    <property type="gene ID" value="TCNE_0000460901"/>
</dbReference>
<dbReference type="InterPro" id="IPR036179">
    <property type="entry name" value="Ig-like_dom_sf"/>
</dbReference>
<reference evidence="2 3" key="2">
    <citation type="submission" date="2018-11" db="EMBL/GenBank/DDBJ databases">
        <authorList>
            <consortium name="Pathogen Informatics"/>
        </authorList>
    </citation>
    <scope>NUCLEOTIDE SEQUENCE [LARGE SCALE GENOMIC DNA]</scope>
</reference>
<evidence type="ECO:0000313" key="2">
    <source>
        <dbReference type="EMBL" id="VDM31177.1"/>
    </source>
</evidence>
<name>A0A183U7Y9_TOXCA</name>
<dbReference type="InterPro" id="IPR013783">
    <property type="entry name" value="Ig-like_fold"/>
</dbReference>
<dbReference type="SUPFAM" id="SSF48726">
    <property type="entry name" value="Immunoglobulin"/>
    <property type="match status" value="1"/>
</dbReference>
<dbReference type="Pfam" id="PF07679">
    <property type="entry name" value="I-set"/>
    <property type="match status" value="1"/>
</dbReference>
<dbReference type="InterPro" id="IPR013098">
    <property type="entry name" value="Ig_I-set"/>
</dbReference>
<reference evidence="4" key="1">
    <citation type="submission" date="2016-06" db="UniProtKB">
        <authorList>
            <consortium name="WormBaseParasite"/>
        </authorList>
    </citation>
    <scope>IDENTIFICATION</scope>
</reference>
<evidence type="ECO:0000313" key="4">
    <source>
        <dbReference type="WBParaSite" id="TCNE_0000460901-mRNA-1"/>
    </source>
</evidence>
<proteinExistence type="predicted"/>
<dbReference type="EMBL" id="UYWY01008211">
    <property type="protein sequence ID" value="VDM31177.1"/>
    <property type="molecule type" value="Genomic_DNA"/>
</dbReference>
<dbReference type="AlphaFoldDB" id="A0A183U7Y9"/>
<protein>
    <submittedName>
        <fullName evidence="4">Methionyl-tRNA formyltransferase</fullName>
    </submittedName>
</protein>